<protein>
    <submittedName>
        <fullName evidence="1">Uncharacterized protein</fullName>
    </submittedName>
</protein>
<dbReference type="EMBL" id="CM022231">
    <property type="protein sequence ID" value="KAF7106545.1"/>
    <property type="molecule type" value="Genomic_DNA"/>
</dbReference>
<sequence>GAPPGPQWSSAGVVMELRRSVDVALELRRCCYGARPELQWSFA</sequence>
<reference evidence="1" key="1">
    <citation type="journal article" date="2017" name="Gigascience">
        <title>The first near-complete assembly of the hexaploid bread wheat genome, Triticum aestivum.</title>
        <authorList>
            <person name="Zimin A.V."/>
            <person name="Puiu D."/>
            <person name="Hall R."/>
            <person name="Kingan S."/>
            <person name="Clavijo B.J."/>
            <person name="Salzberg S.L."/>
        </authorList>
    </citation>
    <scope>NUCLEOTIDE SEQUENCE</scope>
    <source>
        <tissue evidence="1">Leaf</tissue>
    </source>
</reference>
<organism evidence="1">
    <name type="scientific">Triticum aestivum</name>
    <name type="common">Wheat</name>
    <dbReference type="NCBI Taxonomy" id="4565"/>
    <lineage>
        <taxon>Eukaryota</taxon>
        <taxon>Viridiplantae</taxon>
        <taxon>Streptophyta</taxon>
        <taxon>Embryophyta</taxon>
        <taxon>Tracheophyta</taxon>
        <taxon>Spermatophyta</taxon>
        <taxon>Magnoliopsida</taxon>
        <taxon>Liliopsida</taxon>
        <taxon>Poales</taxon>
        <taxon>Poaceae</taxon>
        <taxon>BOP clade</taxon>
        <taxon>Pooideae</taxon>
        <taxon>Triticodae</taxon>
        <taxon>Triticeae</taxon>
        <taxon>Triticinae</taxon>
        <taxon>Triticum</taxon>
    </lineage>
</organism>
<name>A0A9R1MFP3_WHEAT</name>
<accession>A0A9R1MFP3</accession>
<evidence type="ECO:0000313" key="1">
    <source>
        <dbReference type="EMBL" id="KAF7106545.1"/>
    </source>
</evidence>
<reference evidence="1" key="2">
    <citation type="submission" date="2020-03" db="EMBL/GenBank/DDBJ databases">
        <title>The second near-complete assembly of the hexaploid bread wheat (Triticum aestivum) genome.</title>
        <authorList>
            <person name="Zimin A.V."/>
            <person name="Puiu D."/>
            <person name="Shumante A."/>
            <person name="Alonge M."/>
            <person name="Salzberg S.L."/>
        </authorList>
    </citation>
    <scope>NUCLEOTIDE SEQUENCE</scope>
    <source>
        <tissue evidence="1">Leaf</tissue>
    </source>
</reference>
<comment type="caution">
    <text evidence="1">The sequence shown here is derived from an EMBL/GenBank/DDBJ whole genome shotgun (WGS) entry which is preliminary data.</text>
</comment>
<dbReference type="Proteomes" id="UP000815260">
    <property type="component" value="Chromosome 7D"/>
</dbReference>
<dbReference type="AlphaFoldDB" id="A0A9R1MFP3"/>
<feature type="non-terminal residue" evidence="1">
    <location>
        <position position="43"/>
    </location>
</feature>
<feature type="non-terminal residue" evidence="1">
    <location>
        <position position="1"/>
    </location>
</feature>
<gene>
    <name evidence="1" type="ORF">CFC21_107266</name>
</gene>
<proteinExistence type="predicted"/>